<dbReference type="Gene3D" id="3.10.129.10">
    <property type="entry name" value="Hotdog Thioesterase"/>
    <property type="match status" value="1"/>
</dbReference>
<organism evidence="3 4">
    <name type="scientific">Psychroflexus lacisalsi</name>
    <dbReference type="NCBI Taxonomy" id="503928"/>
    <lineage>
        <taxon>Bacteria</taxon>
        <taxon>Pseudomonadati</taxon>
        <taxon>Bacteroidota</taxon>
        <taxon>Flavobacteriia</taxon>
        <taxon>Flavobacteriales</taxon>
        <taxon>Flavobacteriaceae</taxon>
        <taxon>Psychroflexus</taxon>
    </lineage>
</organism>
<proteinExistence type="inferred from homology"/>
<accession>A0ABN1K4M8</accession>
<evidence type="ECO:0000256" key="2">
    <source>
        <dbReference type="ARBA" id="ARBA00022801"/>
    </source>
</evidence>
<sequence length="160" mass="18950">MYTKSFEIRWSDLDANRHLANSSYQNFMSHTRMAFLVEKGFSQQELVKHNLGPVVFYEHIFYFKELKPEDQVKVSLELKGLSQDGMFFQFEHNIYNQKGQNSARCEMMGSWLDLTSRQLTSLPEHLLRPLEHLTKTEDYKTLTKEDTRKFGVKPKHLDQV</sequence>
<evidence type="ECO:0000256" key="1">
    <source>
        <dbReference type="ARBA" id="ARBA00005953"/>
    </source>
</evidence>
<evidence type="ECO:0000313" key="3">
    <source>
        <dbReference type="EMBL" id="GAA0754551.1"/>
    </source>
</evidence>
<keyword evidence="4" id="KW-1185">Reference proteome</keyword>
<dbReference type="Proteomes" id="UP001500185">
    <property type="component" value="Unassembled WGS sequence"/>
</dbReference>
<dbReference type="CDD" id="cd00586">
    <property type="entry name" value="4HBT"/>
    <property type="match status" value="1"/>
</dbReference>
<dbReference type="InterPro" id="IPR029069">
    <property type="entry name" value="HotDog_dom_sf"/>
</dbReference>
<dbReference type="InterPro" id="IPR050563">
    <property type="entry name" value="4-hydroxybenzoyl-CoA_TE"/>
</dbReference>
<dbReference type="Pfam" id="PF13279">
    <property type="entry name" value="4HBT_2"/>
    <property type="match status" value="1"/>
</dbReference>
<dbReference type="PANTHER" id="PTHR31793">
    <property type="entry name" value="4-HYDROXYBENZOYL-COA THIOESTERASE FAMILY MEMBER"/>
    <property type="match status" value="1"/>
</dbReference>
<name>A0ABN1K4M8_9FLAO</name>
<reference evidence="3 4" key="1">
    <citation type="journal article" date="2019" name="Int. J. Syst. Evol. Microbiol.">
        <title>The Global Catalogue of Microorganisms (GCM) 10K type strain sequencing project: providing services to taxonomists for standard genome sequencing and annotation.</title>
        <authorList>
            <consortium name="The Broad Institute Genomics Platform"/>
            <consortium name="The Broad Institute Genome Sequencing Center for Infectious Disease"/>
            <person name="Wu L."/>
            <person name="Ma J."/>
        </authorList>
    </citation>
    <scope>NUCLEOTIDE SEQUENCE [LARGE SCALE GENOMIC DNA]</scope>
    <source>
        <strain evidence="3 4">JCM 16231</strain>
    </source>
</reference>
<dbReference type="EMBL" id="BAAAGG010000005">
    <property type="protein sequence ID" value="GAA0754551.1"/>
    <property type="molecule type" value="Genomic_DNA"/>
</dbReference>
<evidence type="ECO:0008006" key="5">
    <source>
        <dbReference type="Google" id="ProtNLM"/>
    </source>
</evidence>
<dbReference type="RefSeq" id="WP_224453369.1">
    <property type="nucleotide sequence ID" value="NZ_BAAAGG010000005.1"/>
</dbReference>
<comment type="caution">
    <text evidence="3">The sequence shown here is derived from an EMBL/GenBank/DDBJ whole genome shotgun (WGS) entry which is preliminary data.</text>
</comment>
<gene>
    <name evidence="3" type="ORF">GCM10009433_08230</name>
</gene>
<keyword evidence="2" id="KW-0378">Hydrolase</keyword>
<protein>
    <recommendedName>
        <fullName evidence="5">Thioesterase</fullName>
    </recommendedName>
</protein>
<dbReference type="SUPFAM" id="SSF54637">
    <property type="entry name" value="Thioesterase/thiol ester dehydrase-isomerase"/>
    <property type="match status" value="1"/>
</dbReference>
<evidence type="ECO:0000313" key="4">
    <source>
        <dbReference type="Proteomes" id="UP001500185"/>
    </source>
</evidence>
<dbReference type="PANTHER" id="PTHR31793:SF27">
    <property type="entry name" value="NOVEL THIOESTERASE SUPERFAMILY DOMAIN AND SAPOSIN A-TYPE DOMAIN CONTAINING PROTEIN (0610012H03RIK)"/>
    <property type="match status" value="1"/>
</dbReference>
<comment type="similarity">
    <text evidence="1">Belongs to the 4-hydroxybenzoyl-CoA thioesterase family.</text>
</comment>